<dbReference type="RefSeq" id="XP_029928553.1">
    <property type="nucleotide sequence ID" value="XM_030072693.1"/>
</dbReference>
<feature type="domain" description="RING-type" evidence="5">
    <location>
        <begin position="343"/>
        <end position="383"/>
    </location>
</feature>
<evidence type="ECO:0000256" key="4">
    <source>
        <dbReference type="PROSITE-ProRule" id="PRU00228"/>
    </source>
</evidence>
<dbReference type="OrthoDB" id="8062037at2759"/>
<dbReference type="RefSeq" id="XP_029928570.1">
    <property type="nucleotide sequence ID" value="XM_030072710.1"/>
</dbReference>
<feature type="domain" description="ZZ-type" evidence="6">
    <location>
        <begin position="233"/>
        <end position="288"/>
    </location>
</feature>
<dbReference type="InterPro" id="IPR001841">
    <property type="entry name" value="Znf_RING"/>
</dbReference>
<evidence type="ECO:0000259" key="6">
    <source>
        <dbReference type="PROSITE" id="PS50135"/>
    </source>
</evidence>
<dbReference type="SMART" id="SM00184">
    <property type="entry name" value="RING"/>
    <property type="match status" value="2"/>
</dbReference>
<dbReference type="RefSeq" id="XP_029928528.1">
    <property type="nucleotide sequence ID" value="XM_030072668.1"/>
</dbReference>
<organism evidence="8 9">
    <name type="scientific">Myripristis murdjan</name>
    <name type="common">pinecone soldierfish</name>
    <dbReference type="NCBI Taxonomy" id="586833"/>
    <lineage>
        <taxon>Eukaryota</taxon>
        <taxon>Metazoa</taxon>
        <taxon>Chordata</taxon>
        <taxon>Craniata</taxon>
        <taxon>Vertebrata</taxon>
        <taxon>Euteleostomi</taxon>
        <taxon>Actinopterygii</taxon>
        <taxon>Neopterygii</taxon>
        <taxon>Teleostei</taxon>
        <taxon>Neoteleostei</taxon>
        <taxon>Acanthomorphata</taxon>
        <taxon>Holocentriformes</taxon>
        <taxon>Holocentridae</taxon>
        <taxon>Myripristis</taxon>
    </lineage>
</organism>
<evidence type="ECO:0000256" key="2">
    <source>
        <dbReference type="ARBA" id="ARBA00022771"/>
    </source>
</evidence>
<dbReference type="PANTHER" id="PTHR21540:SF3">
    <property type="entry name" value="E3 UBIQUITIN-PROTEIN LIGASE ZSWIM2"/>
    <property type="match status" value="1"/>
</dbReference>
<gene>
    <name evidence="8" type="primary">zswim2</name>
</gene>
<dbReference type="Pfam" id="PF04434">
    <property type="entry name" value="SWIM"/>
    <property type="match status" value="1"/>
</dbReference>
<dbReference type="SMART" id="SM00291">
    <property type="entry name" value="ZnF_ZZ"/>
    <property type="match status" value="1"/>
</dbReference>
<dbReference type="Gene3D" id="3.30.40.10">
    <property type="entry name" value="Zinc/RING finger domain, C3HC4 (zinc finger)"/>
    <property type="match status" value="2"/>
</dbReference>
<evidence type="ECO:0000313" key="9">
    <source>
        <dbReference type="Proteomes" id="UP000472263"/>
    </source>
</evidence>
<dbReference type="InterPro" id="IPR007527">
    <property type="entry name" value="Znf_SWIM"/>
</dbReference>
<reference evidence="8" key="1">
    <citation type="submission" date="2019-06" db="EMBL/GenBank/DDBJ databases">
        <authorList>
            <consortium name="Wellcome Sanger Institute Data Sharing"/>
        </authorList>
    </citation>
    <scope>NUCLEOTIDE SEQUENCE [LARGE SCALE GENOMIC DNA]</scope>
</reference>
<sequence>MFRKTVWRNTVSDTVSFHQDQALNTTIFLLKSYGPTGFLLKEAGEAKNFKVCLGDPHTCTCPVFHREKEPCKHICWVLMRKFRVPREHEYCFQQGLVERQILEVLHGLHQTRTCGMENSPHTASESPSQLGPVQEDGNVCRKMIQSQDVCPICQEELQEKQLPVSYCRFGCGNNVHISCMKVWADHQALSDKEMMVRCPLCREDFSSLKSLQEQVGNAAKLYTAAEREAPDRHLGVPCRNCRVCPVIGKCFKCTMCSYYYLCEDCFKRGCHQQHQFISRMKRREKWRHVSEGMPDEDRGATSKPVNNSLFPAGRDPLPQHVLGCLPVVRVRPGSRLLDPGLQCRICLQSFVLGQSVRTLPCLHKFHTDCVDGILQKLNSCPLDGYIIYSPLTWSTNDRKTSSKLASSLSSNQAKPPQNNMEDLFIPGLPLLPSHDAPNSKVSSIPLSIPQNLITKRLQGLHINTVDTVSKEGKKEYLKAKTLDRFVFPKNSSSGRLCKCHPGSTQGTCGTYSEQTLAHHRAASPHGSAVAETGEEVHADLFVGSRRPEPDHTPVVTFPALRTRLQPKPRATVTKQDANNRLVSQLSLTGVLINTQQQRKKMS</sequence>
<evidence type="ECO:0000259" key="7">
    <source>
        <dbReference type="PROSITE" id="PS50966"/>
    </source>
</evidence>
<dbReference type="GO" id="GO:0008270">
    <property type="term" value="F:zinc ion binding"/>
    <property type="evidence" value="ECO:0007669"/>
    <property type="project" value="UniProtKB-KW"/>
</dbReference>
<proteinExistence type="predicted"/>
<dbReference type="GeneTree" id="ENSGT00390000006826"/>
<keyword evidence="9" id="KW-1185">Reference proteome</keyword>
<reference evidence="8" key="3">
    <citation type="submission" date="2025-09" db="UniProtKB">
        <authorList>
            <consortium name="Ensembl"/>
        </authorList>
    </citation>
    <scope>IDENTIFICATION</scope>
</reference>
<dbReference type="Proteomes" id="UP000472263">
    <property type="component" value="Chromosome 2"/>
</dbReference>
<dbReference type="PROSITE" id="PS50089">
    <property type="entry name" value="ZF_RING_2"/>
    <property type="match status" value="2"/>
</dbReference>
<dbReference type="RefSeq" id="XP_029928520.1">
    <property type="nucleotide sequence ID" value="XM_030072660.1"/>
</dbReference>
<evidence type="ECO:0000313" key="8">
    <source>
        <dbReference type="Ensembl" id="ENSMMDP00005000480.1"/>
    </source>
</evidence>
<dbReference type="PROSITE" id="PS50966">
    <property type="entry name" value="ZF_SWIM"/>
    <property type="match status" value="1"/>
</dbReference>
<feature type="domain" description="RING-type" evidence="5">
    <location>
        <begin position="150"/>
        <end position="202"/>
    </location>
</feature>
<dbReference type="InterPro" id="IPR043145">
    <property type="entry name" value="Znf_ZZ_sf"/>
</dbReference>
<evidence type="ECO:0000256" key="3">
    <source>
        <dbReference type="ARBA" id="ARBA00022833"/>
    </source>
</evidence>
<dbReference type="RefSeq" id="XP_029928536.1">
    <property type="nucleotide sequence ID" value="XM_030072676.1"/>
</dbReference>
<dbReference type="InterPro" id="IPR000433">
    <property type="entry name" value="Znf_ZZ"/>
</dbReference>
<keyword evidence="1" id="KW-0479">Metal-binding</keyword>
<dbReference type="AlphaFoldDB" id="A0A667W8H3"/>
<keyword evidence="2 4" id="KW-0863">Zinc-finger</keyword>
<dbReference type="RefSeq" id="XP_029928562.1">
    <property type="nucleotide sequence ID" value="XM_030072702.1"/>
</dbReference>
<reference evidence="8" key="2">
    <citation type="submission" date="2025-08" db="UniProtKB">
        <authorList>
            <consortium name="Ensembl"/>
        </authorList>
    </citation>
    <scope>IDENTIFICATION</scope>
</reference>
<dbReference type="InterPro" id="IPR013083">
    <property type="entry name" value="Znf_RING/FYVE/PHD"/>
</dbReference>
<dbReference type="Ensembl" id="ENSMMDT00005000491.1">
    <property type="protein sequence ID" value="ENSMMDP00005000480.1"/>
    <property type="gene ID" value="ENSMMDG00005000318.1"/>
</dbReference>
<dbReference type="PANTHER" id="PTHR21540">
    <property type="entry name" value="RING FINGER AND SWIM DOMAIN-CONTAINING PROTEIN 2"/>
    <property type="match status" value="1"/>
</dbReference>
<name>A0A667W8H3_9TELE</name>
<dbReference type="PROSITE" id="PS50135">
    <property type="entry name" value="ZF_ZZ_2"/>
    <property type="match status" value="1"/>
</dbReference>
<dbReference type="CTD" id="151112"/>
<accession>A0A667W8H3</accession>
<dbReference type="InterPro" id="IPR039903">
    <property type="entry name" value="Zswim2"/>
</dbReference>
<feature type="domain" description="SWIM-type" evidence="7">
    <location>
        <begin position="49"/>
        <end position="82"/>
    </location>
</feature>
<evidence type="ECO:0000259" key="5">
    <source>
        <dbReference type="PROSITE" id="PS50089"/>
    </source>
</evidence>
<dbReference type="RefSeq" id="XP_029928579.1">
    <property type="nucleotide sequence ID" value="XM_030072719.1"/>
</dbReference>
<dbReference type="Gene3D" id="3.30.60.90">
    <property type="match status" value="1"/>
</dbReference>
<dbReference type="GeneID" id="115373980"/>
<dbReference type="GO" id="GO:0061630">
    <property type="term" value="F:ubiquitin protein ligase activity"/>
    <property type="evidence" value="ECO:0007669"/>
    <property type="project" value="InterPro"/>
</dbReference>
<evidence type="ECO:0000256" key="1">
    <source>
        <dbReference type="ARBA" id="ARBA00022723"/>
    </source>
</evidence>
<dbReference type="RefSeq" id="XP_029928544.1">
    <property type="nucleotide sequence ID" value="XM_030072684.1"/>
</dbReference>
<protein>
    <submittedName>
        <fullName evidence="8">Zinc finger, SWIM-type containing 2</fullName>
    </submittedName>
</protein>
<dbReference type="Pfam" id="PF13639">
    <property type="entry name" value="zf-RING_2"/>
    <property type="match status" value="1"/>
</dbReference>
<dbReference type="SUPFAM" id="SSF57850">
    <property type="entry name" value="RING/U-box"/>
    <property type="match status" value="3"/>
</dbReference>
<dbReference type="InParanoid" id="A0A667W8H3"/>
<keyword evidence="3" id="KW-0862">Zinc</keyword>
<dbReference type="CDD" id="cd16494">
    <property type="entry name" value="RING-CH-C4HC3_ZSWM2"/>
    <property type="match status" value="1"/>
</dbReference>